<keyword evidence="3 12" id="KW-0489">Methyltransferase</keyword>
<keyword evidence="5" id="KW-0949">S-adenosyl-L-methionine</keyword>
<dbReference type="InterPro" id="IPR050600">
    <property type="entry name" value="SETD3_SETD6_MTase"/>
</dbReference>
<evidence type="ECO:0000256" key="8">
    <source>
        <dbReference type="ARBA" id="ARBA00073248"/>
    </source>
</evidence>
<dbReference type="InterPro" id="IPR001214">
    <property type="entry name" value="SET_dom"/>
</dbReference>
<dbReference type="Proteomes" id="UP000252040">
    <property type="component" value="Unplaced"/>
</dbReference>
<name>A0A341BWM1_NEOAA</name>
<organism evidence="11 12">
    <name type="scientific">Neophocaena asiaeorientalis asiaeorientalis</name>
    <name type="common">Yangtze finless porpoise</name>
    <name type="synonym">Neophocaena phocaenoides subsp. asiaeorientalis</name>
    <dbReference type="NCBI Taxonomy" id="1706337"/>
    <lineage>
        <taxon>Eukaryota</taxon>
        <taxon>Metazoa</taxon>
        <taxon>Chordata</taxon>
        <taxon>Craniata</taxon>
        <taxon>Vertebrata</taxon>
        <taxon>Euteleostomi</taxon>
        <taxon>Mammalia</taxon>
        <taxon>Eutheria</taxon>
        <taxon>Laurasiatheria</taxon>
        <taxon>Artiodactyla</taxon>
        <taxon>Whippomorpha</taxon>
        <taxon>Cetacea</taxon>
        <taxon>Odontoceti</taxon>
        <taxon>Phocoenidae</taxon>
        <taxon>Neophocaena</taxon>
    </lineage>
</organism>
<protein>
    <recommendedName>
        <fullName evidence="2">N-lysine methyltransferase SETD6</fullName>
    </recommendedName>
    <alternativeName>
        <fullName evidence="8">N-lysine methyltransferase setd6</fullName>
    </alternativeName>
    <alternativeName>
        <fullName evidence="7">SET domain-containing protein 6</fullName>
    </alternativeName>
</protein>
<proteinExistence type="predicted"/>
<evidence type="ECO:0000256" key="7">
    <source>
        <dbReference type="ARBA" id="ARBA00030096"/>
    </source>
</evidence>
<keyword evidence="11" id="KW-1185">Reference proteome</keyword>
<keyword evidence="6" id="KW-0539">Nucleus</keyword>
<dbReference type="SUPFAM" id="SSF81822">
    <property type="entry name" value="RuBisCo LSMT C-terminal, substrate-binding domain"/>
    <property type="match status" value="1"/>
</dbReference>
<feature type="domain" description="SET" evidence="10">
    <location>
        <begin position="115"/>
        <end position="260"/>
    </location>
</feature>
<feature type="region of interest" description="Disordered" evidence="9">
    <location>
        <begin position="1"/>
        <end position="36"/>
    </location>
</feature>
<evidence type="ECO:0000256" key="3">
    <source>
        <dbReference type="ARBA" id="ARBA00022603"/>
    </source>
</evidence>
<dbReference type="GO" id="GO:0016279">
    <property type="term" value="F:protein-lysine N-methyltransferase activity"/>
    <property type="evidence" value="ECO:0007669"/>
    <property type="project" value="TreeGrafter"/>
</dbReference>
<dbReference type="CTD" id="79918"/>
<evidence type="ECO:0000256" key="1">
    <source>
        <dbReference type="ARBA" id="ARBA00004123"/>
    </source>
</evidence>
<dbReference type="GO" id="GO:0032259">
    <property type="term" value="P:methylation"/>
    <property type="evidence" value="ECO:0007669"/>
    <property type="project" value="UniProtKB-KW"/>
</dbReference>
<dbReference type="PANTHER" id="PTHR13271">
    <property type="entry name" value="UNCHARACTERIZED PUTATIVE METHYLTRANSFERASE"/>
    <property type="match status" value="1"/>
</dbReference>
<dbReference type="InterPro" id="IPR015353">
    <property type="entry name" value="Rubisco_LSMT_subst-bd"/>
</dbReference>
<accession>A0A341BWM1</accession>
<dbReference type="FunFam" id="3.90.1420.10:FF:000002">
    <property type="entry name" value="N-lysine methyltransferase SETD6"/>
    <property type="match status" value="1"/>
</dbReference>
<evidence type="ECO:0000259" key="10">
    <source>
        <dbReference type="PROSITE" id="PS50280"/>
    </source>
</evidence>
<dbReference type="PANTHER" id="PTHR13271:SF34">
    <property type="entry name" value="N-LYSINE METHYLTRANSFERASE SETD6"/>
    <property type="match status" value="1"/>
</dbReference>
<evidence type="ECO:0000256" key="9">
    <source>
        <dbReference type="SAM" id="MobiDB-lite"/>
    </source>
</evidence>
<evidence type="ECO:0000256" key="4">
    <source>
        <dbReference type="ARBA" id="ARBA00022679"/>
    </source>
</evidence>
<feature type="compositionally biased region" description="Basic residues" evidence="9">
    <location>
        <begin position="1"/>
        <end position="20"/>
    </location>
</feature>
<dbReference type="Gene3D" id="3.90.1420.10">
    <property type="entry name" value="Rubisco LSMT, substrate-binding domain"/>
    <property type="match status" value="1"/>
</dbReference>
<dbReference type="InterPro" id="IPR046341">
    <property type="entry name" value="SET_dom_sf"/>
</dbReference>
<reference evidence="12" key="1">
    <citation type="submission" date="2025-08" db="UniProtKB">
        <authorList>
            <consortium name="RefSeq"/>
        </authorList>
    </citation>
    <scope>IDENTIFICATION</scope>
    <source>
        <tissue evidence="12">Meat</tissue>
    </source>
</reference>
<dbReference type="GO" id="GO:0005634">
    <property type="term" value="C:nucleus"/>
    <property type="evidence" value="ECO:0007669"/>
    <property type="project" value="UniProtKB-SubCell"/>
</dbReference>
<dbReference type="SUPFAM" id="SSF82199">
    <property type="entry name" value="SET domain"/>
    <property type="match status" value="2"/>
</dbReference>
<evidence type="ECO:0000313" key="12">
    <source>
        <dbReference type="RefSeq" id="XP_024606333.1"/>
    </source>
</evidence>
<dbReference type="Gene3D" id="3.90.1410.10">
    <property type="entry name" value="set domain protein methyltransferase, domain 1"/>
    <property type="match status" value="2"/>
</dbReference>
<evidence type="ECO:0000256" key="5">
    <source>
        <dbReference type="ARBA" id="ARBA00022691"/>
    </source>
</evidence>
<evidence type="ECO:0000313" key="11">
    <source>
        <dbReference type="Proteomes" id="UP000252040"/>
    </source>
</evidence>
<dbReference type="RefSeq" id="XP_024606333.1">
    <property type="nucleotide sequence ID" value="XM_024750565.1"/>
</dbReference>
<dbReference type="PROSITE" id="PS50280">
    <property type="entry name" value="SET"/>
    <property type="match status" value="1"/>
</dbReference>
<comment type="subcellular location">
    <subcellularLocation>
        <location evidence="1">Nucleus</location>
    </subcellularLocation>
</comment>
<gene>
    <name evidence="12" type="primary">SETD6</name>
</gene>
<dbReference type="GeneID" id="112403200"/>
<sequence length="447" mass="48547">MATQAKRRRVSCGGRRRSTPLRRASPLPRPQRRPARGCAACRGSFAALHIPSPNPGPSSARARAAVFSAPSELFRAGQRHCACLSQVAGLAGSEDPAPVASFLSWCRRVGLELSPKVAVSRQGTVAGYGMVARESVQPGELLFAVPRAALLSQHTCSISGLLERGGYAGGGGTPRRACGAGRGPNLFVSLRARRAAEPVGMGAAAAGAAARAAGPGLALEPLLCAVARAGPLGAPHVLNCLRMVATQPIPKGHEIFNTYGQMANWQLIHMYGFTEPYPDNTDDTADIQMVTVREAALQGTKVEAERLLLYERWDFLCKLEMVGEEGAFVIGREEVLTEEELAMTLKVLCMPAEEFREFKDQDGWGDDKREEDSLTITNIPKLKASWRQLLRDSVLLTLQTYATDLKTEQDLLSSKEVYATLSWREQQALQVRYGQKMILHQLLELTN</sequence>
<evidence type="ECO:0000256" key="6">
    <source>
        <dbReference type="ARBA" id="ARBA00023242"/>
    </source>
</evidence>
<evidence type="ECO:0000256" key="2">
    <source>
        <dbReference type="ARBA" id="ARBA00016973"/>
    </source>
</evidence>
<dbReference type="AlphaFoldDB" id="A0A341BWM1"/>
<keyword evidence="4" id="KW-0808">Transferase</keyword>
<dbReference type="Pfam" id="PF09273">
    <property type="entry name" value="Rubis-subs-bind"/>
    <property type="match status" value="1"/>
</dbReference>
<dbReference type="InterPro" id="IPR036464">
    <property type="entry name" value="Rubisco_LSMT_subst-bd_sf"/>
</dbReference>